<proteinExistence type="predicted"/>
<organism evidence="2 3">
    <name type="scientific">Cichlidogyrus casuarinus</name>
    <dbReference type="NCBI Taxonomy" id="1844966"/>
    <lineage>
        <taxon>Eukaryota</taxon>
        <taxon>Metazoa</taxon>
        <taxon>Spiralia</taxon>
        <taxon>Lophotrochozoa</taxon>
        <taxon>Platyhelminthes</taxon>
        <taxon>Monogenea</taxon>
        <taxon>Monopisthocotylea</taxon>
        <taxon>Dactylogyridea</taxon>
        <taxon>Ancyrocephalidae</taxon>
        <taxon>Cichlidogyrus</taxon>
    </lineage>
</organism>
<protein>
    <recommendedName>
        <fullName evidence="4">Interleukin-6</fullName>
    </recommendedName>
</protein>
<name>A0ABD2Q0P2_9PLAT</name>
<evidence type="ECO:0000256" key="1">
    <source>
        <dbReference type="SAM" id="Coils"/>
    </source>
</evidence>
<keyword evidence="3" id="KW-1185">Reference proteome</keyword>
<dbReference type="EMBL" id="JBJKFK010001434">
    <property type="protein sequence ID" value="KAL3313104.1"/>
    <property type="molecule type" value="Genomic_DNA"/>
</dbReference>
<dbReference type="Proteomes" id="UP001626550">
    <property type="component" value="Unassembled WGS sequence"/>
</dbReference>
<comment type="caution">
    <text evidence="2">The sequence shown here is derived from an EMBL/GenBank/DDBJ whole genome shotgun (WGS) entry which is preliminary data.</text>
</comment>
<evidence type="ECO:0008006" key="4">
    <source>
        <dbReference type="Google" id="ProtNLM"/>
    </source>
</evidence>
<gene>
    <name evidence="2" type="ORF">Ciccas_008292</name>
</gene>
<reference evidence="2 3" key="1">
    <citation type="submission" date="2024-11" db="EMBL/GenBank/DDBJ databases">
        <title>Adaptive evolution of stress response genes in parasites aligns with host niche diversity.</title>
        <authorList>
            <person name="Hahn C."/>
            <person name="Resl P."/>
        </authorList>
    </citation>
    <scope>NUCLEOTIDE SEQUENCE [LARGE SCALE GENOMIC DNA]</scope>
    <source>
        <strain evidence="2">EGGRZ-B1_66</strain>
        <tissue evidence="2">Body</tissue>
    </source>
</reference>
<feature type="non-terminal residue" evidence="2">
    <location>
        <position position="1"/>
    </location>
</feature>
<evidence type="ECO:0000313" key="2">
    <source>
        <dbReference type="EMBL" id="KAL3313104.1"/>
    </source>
</evidence>
<feature type="coiled-coil region" evidence="1">
    <location>
        <begin position="25"/>
        <end position="52"/>
    </location>
</feature>
<dbReference type="AlphaFoldDB" id="A0ABD2Q0P2"/>
<accession>A0ABD2Q0P2</accession>
<evidence type="ECO:0000313" key="3">
    <source>
        <dbReference type="Proteomes" id="UP001626550"/>
    </source>
</evidence>
<sequence>FQKYQNGCLKELEPEVSKCIPKAHVAELMVRLNNLTRDLDQMSLEYERIVKRELEKNTCESGKQKLNCFFDVMVGQCPPDPIKLVMNFFTEMIQSSTCHYEYSSRLEAYQVKKEAEERLANAKAVSYQVEPTTDPRAQFIKRDQRVNQSTRTKSQKIIHLISTFGLFIALFL</sequence>
<keyword evidence="1" id="KW-0175">Coiled coil</keyword>